<keyword evidence="8" id="KW-0732">Signal</keyword>
<evidence type="ECO:0000256" key="3">
    <source>
        <dbReference type="ARBA" id="ARBA00022452"/>
    </source>
</evidence>
<name>A0ABS5ICS1_9PROT</name>
<dbReference type="EMBL" id="JAGTUF010000009">
    <property type="protein sequence ID" value="MBR9972221.1"/>
    <property type="molecule type" value="Genomic_DNA"/>
</dbReference>
<sequence length="668" mass="71891">MRLRRIPVLLAGAALISTSAAAQESAAIAPTLPKTAVIPVLTQHDKPSPFPLLPLWELGWAPAEMAYRRDKVHPTAGVLDSVANSTAPIKLGAGYTSAGSAKEVFGQTAIRTALATIQASVNYENAGQFADGNGDEVRSGYDRHTEQLALVLRPNADSTLRAMVLHDRIDDQMLPMPVTVNQNGVALPEGFGADPIKTERTLGLLAAETTKPITGLDKLKLELRYVGLERVANNFSLRQETAAANRNIAKPSRYEFGGNLSGEAALAADLAARMTVSTKRIWHDATRWGGPGVNNLSQITGFQYPGIEMWESAADVDLAWKPGAATDINLGVRYDYVTADATKADNLMRIGNYSGTARSLYQSYFGDVDTSGEDHLISLKLDGEHKMVGDRLSLTGSIGRIMRAADSQERYFALPSANNATAAGTATRQVGNPNLNPEVHYRAETGIALKGADWLDYGRKRPGGDNFLGSQSWRVSLSGYVDQVEDFISRDRAHGQSGVLLNDNAFIWRNVDARLAGTEAEAAINLTRNLSTKLALSYRWGENTSDGRALYGIDPLEANWLVDYQDSLSEIGSWNVGFKLRAVASQTRLDADASTGSGFDAANGGGFGLFDLYAGVQFLDTVGVRVGIDNVFDKTYAEHNPANTTDDPNPSAVNGPGRSFYARAIATF</sequence>
<keyword evidence="2" id="KW-0813">Transport</keyword>
<evidence type="ECO:0000256" key="1">
    <source>
        <dbReference type="ARBA" id="ARBA00004571"/>
    </source>
</evidence>
<evidence type="ECO:0000313" key="10">
    <source>
        <dbReference type="EMBL" id="MBR9972221.1"/>
    </source>
</evidence>
<dbReference type="SUPFAM" id="SSF56935">
    <property type="entry name" value="Porins"/>
    <property type="match status" value="1"/>
</dbReference>
<evidence type="ECO:0000256" key="2">
    <source>
        <dbReference type="ARBA" id="ARBA00022448"/>
    </source>
</evidence>
<keyword evidence="3" id="KW-1134">Transmembrane beta strand</keyword>
<keyword evidence="4" id="KW-0812">Transmembrane</keyword>
<dbReference type="InterPro" id="IPR036942">
    <property type="entry name" value="Beta-barrel_TonB_sf"/>
</dbReference>
<dbReference type="PANTHER" id="PTHR30069:SF49">
    <property type="entry name" value="OUTER MEMBRANE PROTEIN C"/>
    <property type="match status" value="1"/>
</dbReference>
<feature type="domain" description="TonB-dependent receptor-like beta-barrel" evidence="9">
    <location>
        <begin position="218"/>
        <end position="631"/>
    </location>
</feature>
<evidence type="ECO:0000313" key="11">
    <source>
        <dbReference type="Proteomes" id="UP000680714"/>
    </source>
</evidence>
<evidence type="ECO:0000256" key="5">
    <source>
        <dbReference type="ARBA" id="ARBA00023077"/>
    </source>
</evidence>
<evidence type="ECO:0000256" key="6">
    <source>
        <dbReference type="ARBA" id="ARBA00023136"/>
    </source>
</evidence>
<dbReference type="Proteomes" id="UP000680714">
    <property type="component" value="Unassembled WGS sequence"/>
</dbReference>
<reference evidence="10 11" key="1">
    <citation type="submission" date="2021-04" db="EMBL/GenBank/DDBJ databases">
        <title>Magnetospirillum sulfuroxidans sp. nov., a facultative chemolithoautotrophic sulfur-oxidizing alphaproteobacterium isolated from freshwater sediment and proposals for Paramagetospirillum gen. nov., and Magnetospirillaceae fam. nov.</title>
        <authorList>
            <person name="Koziaeva V."/>
            <person name="Geelhoed J.S."/>
            <person name="Sorokin D.Y."/>
            <person name="Grouzdev D.S."/>
        </authorList>
    </citation>
    <scope>NUCLEOTIDE SEQUENCE [LARGE SCALE GENOMIC DNA]</scope>
    <source>
        <strain evidence="10 11">J10</strain>
    </source>
</reference>
<dbReference type="Gene3D" id="2.40.170.20">
    <property type="entry name" value="TonB-dependent receptor, beta-barrel domain"/>
    <property type="match status" value="1"/>
</dbReference>
<dbReference type="InterPro" id="IPR039426">
    <property type="entry name" value="TonB-dep_rcpt-like"/>
</dbReference>
<comment type="subcellular location">
    <subcellularLocation>
        <location evidence="1">Cell outer membrane</location>
        <topology evidence="1">Multi-pass membrane protein</topology>
    </subcellularLocation>
</comment>
<comment type="caution">
    <text evidence="10">The sequence shown here is derived from an EMBL/GenBank/DDBJ whole genome shotgun (WGS) entry which is preliminary data.</text>
</comment>
<evidence type="ECO:0000256" key="7">
    <source>
        <dbReference type="ARBA" id="ARBA00023237"/>
    </source>
</evidence>
<evidence type="ECO:0000256" key="4">
    <source>
        <dbReference type="ARBA" id="ARBA00022692"/>
    </source>
</evidence>
<protein>
    <submittedName>
        <fullName evidence="10">TonB-dependent receptor</fullName>
    </submittedName>
</protein>
<keyword evidence="11" id="KW-1185">Reference proteome</keyword>
<feature type="signal peptide" evidence="8">
    <location>
        <begin position="1"/>
        <end position="22"/>
    </location>
</feature>
<organism evidence="10 11">
    <name type="scientific">Magnetospirillum sulfuroxidans</name>
    <dbReference type="NCBI Taxonomy" id="611300"/>
    <lineage>
        <taxon>Bacteria</taxon>
        <taxon>Pseudomonadati</taxon>
        <taxon>Pseudomonadota</taxon>
        <taxon>Alphaproteobacteria</taxon>
        <taxon>Rhodospirillales</taxon>
        <taxon>Rhodospirillaceae</taxon>
        <taxon>Magnetospirillum</taxon>
    </lineage>
</organism>
<evidence type="ECO:0000256" key="8">
    <source>
        <dbReference type="SAM" id="SignalP"/>
    </source>
</evidence>
<keyword evidence="6" id="KW-0472">Membrane</keyword>
<dbReference type="PANTHER" id="PTHR30069">
    <property type="entry name" value="TONB-DEPENDENT OUTER MEMBRANE RECEPTOR"/>
    <property type="match status" value="1"/>
</dbReference>
<keyword evidence="7" id="KW-0998">Cell outer membrane</keyword>
<dbReference type="Pfam" id="PF00593">
    <property type="entry name" value="TonB_dep_Rec_b-barrel"/>
    <property type="match status" value="1"/>
</dbReference>
<feature type="chain" id="PRO_5047212407" evidence="8">
    <location>
        <begin position="23"/>
        <end position="668"/>
    </location>
</feature>
<dbReference type="RefSeq" id="WP_211548762.1">
    <property type="nucleotide sequence ID" value="NZ_JAGTUF010000009.1"/>
</dbReference>
<gene>
    <name evidence="10" type="ORF">KEC16_10910</name>
</gene>
<keyword evidence="5" id="KW-0798">TonB box</keyword>
<proteinExistence type="predicted"/>
<evidence type="ECO:0000259" key="9">
    <source>
        <dbReference type="Pfam" id="PF00593"/>
    </source>
</evidence>
<accession>A0ABS5ICS1</accession>
<dbReference type="InterPro" id="IPR000531">
    <property type="entry name" value="Beta-barrel_TonB"/>
</dbReference>
<keyword evidence="10" id="KW-0675">Receptor</keyword>